<organism evidence="1 2">
    <name type="scientific">Flavobacterium bernardetii</name>
    <dbReference type="NCBI Taxonomy" id="2813823"/>
    <lineage>
        <taxon>Bacteria</taxon>
        <taxon>Pseudomonadati</taxon>
        <taxon>Bacteroidota</taxon>
        <taxon>Flavobacteriia</taxon>
        <taxon>Flavobacteriales</taxon>
        <taxon>Flavobacteriaceae</taxon>
        <taxon>Flavobacterium</taxon>
    </lineage>
</organism>
<accession>A0ABR7IVN5</accession>
<protein>
    <submittedName>
        <fullName evidence="1">Uncharacterized protein</fullName>
    </submittedName>
</protein>
<reference evidence="1 2" key="1">
    <citation type="submission" date="2020-08" db="EMBL/GenBank/DDBJ databases">
        <title>Description of novel Flavobacterium F-408 isolate.</title>
        <authorList>
            <person name="Saticioglu I.B."/>
            <person name="Duman M."/>
            <person name="Altun S."/>
        </authorList>
    </citation>
    <scope>NUCLEOTIDE SEQUENCE [LARGE SCALE GENOMIC DNA]</scope>
    <source>
        <strain evidence="1 2">F-408</strain>
    </source>
</reference>
<dbReference type="Proteomes" id="UP000605990">
    <property type="component" value="Unassembled WGS sequence"/>
</dbReference>
<proteinExistence type="predicted"/>
<sequence length="47" mass="5557">MILEKYQICRKKEARGYSITAVVEDEFENKYFAKWIKGIEQNSQASI</sequence>
<gene>
    <name evidence="1" type="ORF">H8R27_02845</name>
</gene>
<dbReference type="RefSeq" id="WP_166125047.1">
    <property type="nucleotide sequence ID" value="NZ_JAANOQ010000001.1"/>
</dbReference>
<keyword evidence="2" id="KW-1185">Reference proteome</keyword>
<evidence type="ECO:0000313" key="1">
    <source>
        <dbReference type="EMBL" id="MBC5833815.1"/>
    </source>
</evidence>
<evidence type="ECO:0000313" key="2">
    <source>
        <dbReference type="Proteomes" id="UP000605990"/>
    </source>
</evidence>
<dbReference type="EMBL" id="JACRUN010000001">
    <property type="protein sequence ID" value="MBC5833815.1"/>
    <property type="molecule type" value="Genomic_DNA"/>
</dbReference>
<name>A0ABR7IVN5_9FLAO</name>
<comment type="caution">
    <text evidence="1">The sequence shown here is derived from an EMBL/GenBank/DDBJ whole genome shotgun (WGS) entry which is preliminary data.</text>
</comment>